<feature type="compositionally biased region" description="Basic and acidic residues" evidence="9">
    <location>
        <begin position="85"/>
        <end position="100"/>
    </location>
</feature>
<dbReference type="InterPro" id="IPR000178">
    <property type="entry name" value="TF_IF2_bacterial-like"/>
</dbReference>
<gene>
    <name evidence="7" type="primary">infB</name>
    <name evidence="11" type="ORF">C8D98_1694</name>
</gene>
<dbReference type="GO" id="GO:0003924">
    <property type="term" value="F:GTPase activity"/>
    <property type="evidence" value="ECO:0007669"/>
    <property type="project" value="UniProtKB-UniRule"/>
</dbReference>
<dbReference type="Gene3D" id="2.40.30.10">
    <property type="entry name" value="Translation factors"/>
    <property type="match status" value="2"/>
</dbReference>
<dbReference type="Gene3D" id="3.40.50.300">
    <property type="entry name" value="P-loop containing nucleotide triphosphate hydrolases"/>
    <property type="match status" value="1"/>
</dbReference>
<feature type="compositionally biased region" description="Basic and acidic residues" evidence="9">
    <location>
        <begin position="377"/>
        <end position="391"/>
    </location>
</feature>
<dbReference type="Pfam" id="PF11987">
    <property type="entry name" value="IF-2"/>
    <property type="match status" value="1"/>
</dbReference>
<dbReference type="InterPro" id="IPR009000">
    <property type="entry name" value="Transl_B-barrel_sf"/>
</dbReference>
<feature type="region of interest" description="Disordered" evidence="9">
    <location>
        <begin position="20"/>
        <end position="438"/>
    </location>
</feature>
<keyword evidence="4 7" id="KW-0547">Nucleotide-binding</keyword>
<keyword evidence="12" id="KW-1185">Reference proteome</keyword>
<dbReference type="InterPro" id="IPR036925">
    <property type="entry name" value="TIF_IF2_dom3_sf"/>
</dbReference>
<dbReference type="PROSITE" id="PS01176">
    <property type="entry name" value="IF2"/>
    <property type="match status" value="1"/>
</dbReference>
<dbReference type="OrthoDB" id="9811804at2"/>
<dbReference type="InterPro" id="IPR000795">
    <property type="entry name" value="T_Tr_GTP-bd_dom"/>
</dbReference>
<evidence type="ECO:0000256" key="2">
    <source>
        <dbReference type="ARBA" id="ARBA00020675"/>
    </source>
</evidence>
<dbReference type="FunFam" id="3.40.50.10050:FF:000001">
    <property type="entry name" value="Translation initiation factor IF-2"/>
    <property type="match status" value="1"/>
</dbReference>
<dbReference type="InterPro" id="IPR023115">
    <property type="entry name" value="TIF_IF2_dom3"/>
</dbReference>
<dbReference type="InterPro" id="IPR044145">
    <property type="entry name" value="IF2_II"/>
</dbReference>
<dbReference type="Pfam" id="PF00009">
    <property type="entry name" value="GTP_EFTU"/>
    <property type="match status" value="1"/>
</dbReference>
<dbReference type="HAMAP" id="MF_00100_B">
    <property type="entry name" value="IF_2_B"/>
    <property type="match status" value="1"/>
</dbReference>
<dbReference type="SUPFAM" id="SSF52540">
    <property type="entry name" value="P-loop containing nucleoside triphosphate hydrolases"/>
    <property type="match status" value="1"/>
</dbReference>
<dbReference type="PANTHER" id="PTHR43381">
    <property type="entry name" value="TRANSLATION INITIATION FACTOR IF-2-RELATED"/>
    <property type="match status" value="1"/>
</dbReference>
<evidence type="ECO:0000256" key="3">
    <source>
        <dbReference type="ARBA" id="ARBA00022540"/>
    </source>
</evidence>
<feature type="compositionally biased region" description="Basic and acidic residues" evidence="9">
    <location>
        <begin position="169"/>
        <end position="191"/>
    </location>
</feature>
<feature type="compositionally biased region" description="Basic and acidic residues" evidence="9">
    <location>
        <begin position="108"/>
        <end position="129"/>
    </location>
</feature>
<evidence type="ECO:0000256" key="8">
    <source>
        <dbReference type="RuleBase" id="RU000644"/>
    </source>
</evidence>
<evidence type="ECO:0000256" key="6">
    <source>
        <dbReference type="ARBA" id="ARBA00023134"/>
    </source>
</evidence>
<evidence type="ECO:0000313" key="12">
    <source>
        <dbReference type="Proteomes" id="UP000294614"/>
    </source>
</evidence>
<feature type="binding site" evidence="7">
    <location>
        <begin position="650"/>
        <end position="654"/>
    </location>
    <ligand>
        <name>GTP</name>
        <dbReference type="ChEBI" id="CHEBI:37565"/>
    </ligand>
</feature>
<feature type="compositionally biased region" description="Basic and acidic residues" evidence="9">
    <location>
        <begin position="48"/>
        <end position="64"/>
    </location>
</feature>
<comment type="function">
    <text evidence="7 8">One of the essential components for the initiation of protein synthesis. Protects formylmethionyl-tRNA from spontaneous hydrolysis and promotes its binding to the 30S ribosomal subunits. Also involved in the hydrolysis of GTP during the formation of the 70S ribosomal complex.</text>
</comment>
<name>A0A4R1K8Z8_9BACT</name>
<evidence type="ECO:0000256" key="1">
    <source>
        <dbReference type="ARBA" id="ARBA00007733"/>
    </source>
</evidence>
<feature type="compositionally biased region" description="Basic residues" evidence="9">
    <location>
        <begin position="492"/>
        <end position="501"/>
    </location>
</feature>
<organism evidence="11 12">
    <name type="scientific">Seleniivibrio woodruffii</name>
    <dbReference type="NCBI Taxonomy" id="1078050"/>
    <lineage>
        <taxon>Bacteria</taxon>
        <taxon>Pseudomonadati</taxon>
        <taxon>Deferribacterota</taxon>
        <taxon>Deferribacteres</taxon>
        <taxon>Deferribacterales</taxon>
        <taxon>Geovibrionaceae</taxon>
        <taxon>Seleniivibrio</taxon>
    </lineage>
</organism>
<feature type="compositionally biased region" description="Basic and acidic residues" evidence="9">
    <location>
        <begin position="207"/>
        <end position="216"/>
    </location>
</feature>
<evidence type="ECO:0000259" key="10">
    <source>
        <dbReference type="PROSITE" id="PS51722"/>
    </source>
</evidence>
<dbReference type="Gene3D" id="3.40.50.10050">
    <property type="entry name" value="Translation initiation factor IF- 2, domain 3"/>
    <property type="match status" value="1"/>
</dbReference>
<dbReference type="NCBIfam" id="TIGR00231">
    <property type="entry name" value="small_GTP"/>
    <property type="match status" value="1"/>
</dbReference>
<evidence type="ECO:0000256" key="9">
    <source>
        <dbReference type="SAM" id="MobiDB-lite"/>
    </source>
</evidence>
<comment type="similarity">
    <text evidence="1 7 8">Belongs to the TRAFAC class translation factor GTPase superfamily. Classic translation factor GTPase family. IF-2 subfamily.</text>
</comment>
<keyword evidence="6 7" id="KW-0342">GTP-binding</keyword>
<keyword evidence="3 7" id="KW-0396">Initiation factor</keyword>
<dbReference type="GO" id="GO:0005525">
    <property type="term" value="F:GTP binding"/>
    <property type="evidence" value="ECO:0007669"/>
    <property type="project" value="UniProtKB-KW"/>
</dbReference>
<feature type="compositionally biased region" description="Basic and acidic residues" evidence="9">
    <location>
        <begin position="243"/>
        <end position="252"/>
    </location>
</feature>
<dbReference type="CDD" id="cd03702">
    <property type="entry name" value="IF2_mtIF2_II"/>
    <property type="match status" value="1"/>
</dbReference>
<dbReference type="SUPFAM" id="SSF50447">
    <property type="entry name" value="Translation proteins"/>
    <property type="match status" value="2"/>
</dbReference>
<dbReference type="GO" id="GO:0003743">
    <property type="term" value="F:translation initiation factor activity"/>
    <property type="evidence" value="ECO:0007669"/>
    <property type="project" value="UniProtKB-UniRule"/>
</dbReference>
<dbReference type="InterPro" id="IPR015760">
    <property type="entry name" value="TIF_IF2"/>
</dbReference>
<feature type="binding site" evidence="7">
    <location>
        <begin position="704"/>
        <end position="707"/>
    </location>
    <ligand>
        <name>GTP</name>
        <dbReference type="ChEBI" id="CHEBI:37565"/>
    </ligand>
</feature>
<dbReference type="PANTHER" id="PTHR43381:SF5">
    <property type="entry name" value="TR-TYPE G DOMAIN-CONTAINING PROTEIN"/>
    <property type="match status" value="1"/>
</dbReference>
<dbReference type="FunFam" id="3.40.50.300:FF:000019">
    <property type="entry name" value="Translation initiation factor IF-2"/>
    <property type="match status" value="1"/>
</dbReference>
<dbReference type="CDD" id="cd03692">
    <property type="entry name" value="mtIF2_IVc"/>
    <property type="match status" value="1"/>
</dbReference>
<evidence type="ECO:0000256" key="4">
    <source>
        <dbReference type="ARBA" id="ARBA00022741"/>
    </source>
</evidence>
<feature type="compositionally biased region" description="Basic and acidic residues" evidence="9">
    <location>
        <begin position="480"/>
        <end position="491"/>
    </location>
</feature>
<dbReference type="FunFam" id="2.40.30.10:FF:000008">
    <property type="entry name" value="Translation initiation factor IF-2"/>
    <property type="match status" value="1"/>
</dbReference>
<feature type="domain" description="Tr-type G" evidence="10">
    <location>
        <begin position="595"/>
        <end position="764"/>
    </location>
</feature>
<feature type="compositionally biased region" description="Basic and acidic residues" evidence="9">
    <location>
        <begin position="403"/>
        <end position="432"/>
    </location>
</feature>
<reference evidence="11 12" key="1">
    <citation type="submission" date="2019-03" db="EMBL/GenBank/DDBJ databases">
        <title>Genomic Encyclopedia of Type Strains, Phase IV (KMG-IV): sequencing the most valuable type-strain genomes for metagenomic binning, comparative biology and taxonomic classification.</title>
        <authorList>
            <person name="Goeker M."/>
        </authorList>
    </citation>
    <scope>NUCLEOTIDE SEQUENCE [LARGE SCALE GENOMIC DNA]</scope>
    <source>
        <strain evidence="11 12">DSM 24984</strain>
    </source>
</reference>
<keyword evidence="5 7" id="KW-0648">Protein biosynthesis</keyword>
<sequence length="1113" mass="123683">MSGIKLTDVAKKLGKNEDEIQNSLQGSGHKIADDGSVSDDAVKSLGLDPKHLHLDRRQEMLKKAMERHKRHPKSREVKMGQGENDAVRKISKQELMERKNKLANNIRSVDEIRENHKEETVEHVAEERVTAAPAAPVQEEVRTVKPEPQVQAPAAPAEPAARQEQPQRPPREERPQQERPQYERSNERPQGDRPQYNRDGQQGDRPQYNRDNRPQGDRPQYNRDSSPRPQGDRPPYQGGDRPQYNRDNRPQGDRPQYNRDGSQRPQGDRPPYQGGDRPQGDRPPYRPQGDRPQYNRDGSQRPPYQGGDRPQGDRPPYRPQGDRPQYNRDGSRPPYQGGDRPAYNRDGSQRPPYQGGDRPQYNRDGNRPPYQGGDRPPYNRDGNRPQGDRPPYRPQGGGAGRGPGEEKSIAELAEKKKVIREKPKTEVVETKKVKAKAVVGKKDKNIHKGVDEGIELFELEKQILSSDGTPVVEKVEETEEAPKEKRPDNRNNRRPMKKHKGRREEKQEPVIIRPSSVQIGENIVVSEFAKLIGVKATEVIRKLIGLGVMASVNQAVDADTATLLAAEYGIDVKVKFLTEEDLIPKHEDKDEDLVPRPPIVTVMGHVDHGKTSLLDRIRSTAVAEGEAGGITQHIGAYEVKLEHGTITFLDTPGHEAFTTLRARGASVTDVVILVVAADDGVMPQTKEAIDHAKAAGVKLIVAINKIDKENANPDMVRTQLADHGVISEDWGGDTQFQEISAKQNLNVDALLERVLLEAELLELKGNPKAPAEGIVIESKLDKQKGPVATVLINRGTLNKGDNFVVGTEYGKVRAMFNYKGAAIKEAGLSVPVEIMGFSGVPESGDRFIVTADEKSAKAIAEFRTDEKRKNTLAEKSAVSLADIFNRIKEGKLKELNIVLKADVQGSLEALKSSLIKLSNPEIKINIISSGVGGISENDIILATASSAIIIGFNVRPGQQAKAKAEQEGVELNLYSVIYKAIDDVKQAMEGMLDPSRKEEILGRAEVRQVFSVPKIGKIAGSYVTEGKVARNASVRVIRDSIVIYDGKLHSLKRFKDDAKEVAQGYECGIGVEKYNDIKEGDVFEFYIMVEEKRTLEDVRRDADAKEKEESSNN</sequence>
<proteinExistence type="inferred from homology"/>
<dbReference type="NCBIfam" id="TIGR00487">
    <property type="entry name" value="IF-2"/>
    <property type="match status" value="1"/>
</dbReference>
<dbReference type="Proteomes" id="UP000294614">
    <property type="component" value="Unassembled WGS sequence"/>
</dbReference>
<dbReference type="GO" id="GO:0005829">
    <property type="term" value="C:cytosol"/>
    <property type="evidence" value="ECO:0007669"/>
    <property type="project" value="TreeGrafter"/>
</dbReference>
<evidence type="ECO:0000256" key="5">
    <source>
        <dbReference type="ARBA" id="ARBA00022917"/>
    </source>
</evidence>
<dbReference type="Pfam" id="PF04760">
    <property type="entry name" value="IF2_N"/>
    <property type="match status" value="1"/>
</dbReference>
<dbReference type="InterPro" id="IPR006847">
    <property type="entry name" value="IF2_N"/>
</dbReference>
<dbReference type="InterPro" id="IPR027417">
    <property type="entry name" value="P-loop_NTPase"/>
</dbReference>
<comment type="caution">
    <text evidence="11">The sequence shown here is derived from an EMBL/GenBank/DDBJ whole genome shotgun (WGS) entry which is preliminary data.</text>
</comment>
<feature type="region of interest" description="G-domain" evidence="7">
    <location>
        <begin position="598"/>
        <end position="746"/>
    </location>
</feature>
<dbReference type="Pfam" id="PF22042">
    <property type="entry name" value="EF-G_D2"/>
    <property type="match status" value="1"/>
</dbReference>
<evidence type="ECO:0000256" key="7">
    <source>
        <dbReference type="HAMAP-Rule" id="MF_00100"/>
    </source>
</evidence>
<dbReference type="InterPro" id="IPR053905">
    <property type="entry name" value="EF-G-like_DII"/>
</dbReference>
<keyword evidence="7" id="KW-0963">Cytoplasm</keyword>
<comment type="subcellular location">
    <subcellularLocation>
        <location evidence="7">Cytoplasm</location>
    </subcellularLocation>
</comment>
<evidence type="ECO:0000313" key="11">
    <source>
        <dbReference type="EMBL" id="TCK60815.1"/>
    </source>
</evidence>
<dbReference type="AlphaFoldDB" id="A0A4R1K8Z8"/>
<dbReference type="FunFam" id="2.40.30.10:FF:000007">
    <property type="entry name" value="Translation initiation factor IF-2"/>
    <property type="match status" value="1"/>
</dbReference>
<protein>
    <recommendedName>
        <fullName evidence="2 7">Translation initiation factor IF-2</fullName>
    </recommendedName>
</protein>
<feature type="binding site" evidence="7">
    <location>
        <begin position="604"/>
        <end position="611"/>
    </location>
    <ligand>
        <name>GTP</name>
        <dbReference type="ChEBI" id="CHEBI:37565"/>
    </ligand>
</feature>
<dbReference type="EMBL" id="SMGG01000004">
    <property type="protein sequence ID" value="TCK60815.1"/>
    <property type="molecule type" value="Genomic_DNA"/>
</dbReference>
<feature type="region of interest" description="Disordered" evidence="9">
    <location>
        <begin position="467"/>
        <end position="509"/>
    </location>
</feature>
<dbReference type="InterPro" id="IPR005225">
    <property type="entry name" value="Small_GTP-bd"/>
</dbReference>
<dbReference type="PROSITE" id="PS51722">
    <property type="entry name" value="G_TR_2"/>
    <property type="match status" value="1"/>
</dbReference>
<feature type="compositionally biased region" description="Low complexity" evidence="9">
    <location>
        <begin position="146"/>
        <end position="166"/>
    </location>
</feature>
<dbReference type="CDD" id="cd01887">
    <property type="entry name" value="IF2_eIF5B"/>
    <property type="match status" value="1"/>
</dbReference>
<accession>A0A4R1K8Z8</accession>
<dbReference type="SUPFAM" id="SSF52156">
    <property type="entry name" value="Initiation factor IF2/eIF5b, domain 3"/>
    <property type="match status" value="1"/>
</dbReference>